<dbReference type="EnsemblPlants" id="ONIVA11G21440.1">
    <property type="protein sequence ID" value="ONIVA11G21440.1"/>
    <property type="gene ID" value="ONIVA11G21440"/>
</dbReference>
<evidence type="ECO:0000256" key="1">
    <source>
        <dbReference type="SAM" id="MobiDB-lite"/>
    </source>
</evidence>
<dbReference type="HOGENOM" id="CLU_2389902_0_0_1"/>
<reference evidence="2" key="2">
    <citation type="submission" date="2018-04" db="EMBL/GenBank/DDBJ databases">
        <title>OnivRS2 (Oryza nivara Reference Sequence Version 2).</title>
        <authorList>
            <person name="Zhang J."/>
            <person name="Kudrna D."/>
            <person name="Lee S."/>
            <person name="Talag J."/>
            <person name="Rajasekar S."/>
            <person name="Welchert J."/>
            <person name="Hsing Y.-I."/>
            <person name="Wing R.A."/>
        </authorList>
    </citation>
    <scope>NUCLEOTIDE SEQUENCE [LARGE SCALE GENOMIC DNA]</scope>
    <source>
        <strain evidence="2">SL10</strain>
    </source>
</reference>
<dbReference type="Gramene" id="ONIVA11G21440.1">
    <property type="protein sequence ID" value="ONIVA11G21440.1"/>
    <property type="gene ID" value="ONIVA11G21440"/>
</dbReference>
<dbReference type="Proteomes" id="UP000006591">
    <property type="component" value="Chromosome 11"/>
</dbReference>
<evidence type="ECO:0000313" key="3">
    <source>
        <dbReference type="Proteomes" id="UP000006591"/>
    </source>
</evidence>
<feature type="compositionally biased region" description="Gly residues" evidence="1">
    <location>
        <begin position="71"/>
        <end position="84"/>
    </location>
</feature>
<accession>A0A0E0J4Y0</accession>
<feature type="region of interest" description="Disordered" evidence="1">
    <location>
        <begin position="16"/>
        <end position="37"/>
    </location>
</feature>
<organism evidence="2">
    <name type="scientific">Oryza nivara</name>
    <name type="common">Indian wild rice</name>
    <name type="synonym">Oryza sativa f. spontanea</name>
    <dbReference type="NCBI Taxonomy" id="4536"/>
    <lineage>
        <taxon>Eukaryota</taxon>
        <taxon>Viridiplantae</taxon>
        <taxon>Streptophyta</taxon>
        <taxon>Embryophyta</taxon>
        <taxon>Tracheophyta</taxon>
        <taxon>Spermatophyta</taxon>
        <taxon>Magnoliopsida</taxon>
        <taxon>Liliopsida</taxon>
        <taxon>Poales</taxon>
        <taxon>Poaceae</taxon>
        <taxon>BOP clade</taxon>
        <taxon>Oryzoideae</taxon>
        <taxon>Oryzeae</taxon>
        <taxon>Oryzinae</taxon>
        <taxon>Oryza</taxon>
    </lineage>
</organism>
<feature type="compositionally biased region" description="Acidic residues" evidence="1">
    <location>
        <begin position="85"/>
        <end position="94"/>
    </location>
</feature>
<sequence length="94" mass="9875">MEGSFAVSAAKAAVVATEEGAAETASASASPSWPRRTPMLRASIPMRQRVAVCIWRRRWRLQRGRAAQGAGASGGWVASGGGGGELDEFDEISR</sequence>
<proteinExistence type="predicted"/>
<keyword evidence="3" id="KW-1185">Reference proteome</keyword>
<name>A0A0E0J4Y0_ORYNI</name>
<dbReference type="AlphaFoldDB" id="A0A0E0J4Y0"/>
<protein>
    <submittedName>
        <fullName evidence="2">Uncharacterized protein</fullName>
    </submittedName>
</protein>
<reference evidence="2" key="1">
    <citation type="submission" date="2015-04" db="UniProtKB">
        <authorList>
            <consortium name="EnsemblPlants"/>
        </authorList>
    </citation>
    <scope>IDENTIFICATION</scope>
    <source>
        <strain evidence="2">SL10</strain>
    </source>
</reference>
<evidence type="ECO:0000313" key="2">
    <source>
        <dbReference type="EnsemblPlants" id="ONIVA11G21440.1"/>
    </source>
</evidence>
<feature type="compositionally biased region" description="Low complexity" evidence="1">
    <location>
        <begin position="16"/>
        <end position="30"/>
    </location>
</feature>
<feature type="region of interest" description="Disordered" evidence="1">
    <location>
        <begin position="67"/>
        <end position="94"/>
    </location>
</feature>